<evidence type="ECO:0000313" key="3">
    <source>
        <dbReference type="EMBL" id="OQR96383.1"/>
    </source>
</evidence>
<evidence type="ECO:0008006" key="5">
    <source>
        <dbReference type="Google" id="ProtNLM"/>
    </source>
</evidence>
<sequence length="244" mass="28130">MSLNIIEYISLTESELASFKTRDGKVHLFNNLVCPFGHRALWTAVEAGVPFDMINIDLNNMPDSYVENFNRYHTVPFLLDNGYPVFESAIVAQFVDAKYNNGDLHCRDNPEQSALAQLAMAKFQAGSFYGLLRNQDMTKTQQFQNDINEALQDVETIYRDNAAEFRSKGPYLLGDKISSAEINIMTFLFRFDFLLKHFRNFDILKDVPLLKAALDASVQRRAFQLTAREPEFYIKYFDKYANPK</sequence>
<dbReference type="Pfam" id="PF16865">
    <property type="entry name" value="GST_C_5"/>
    <property type="match status" value="1"/>
</dbReference>
<reference evidence="3 4" key="1">
    <citation type="journal article" date="2014" name="Genome Biol. Evol.">
        <title>The secreted proteins of Achlya hypogyna and Thraustotheca clavata identify the ancestral oomycete secretome and reveal gene acquisitions by horizontal gene transfer.</title>
        <authorList>
            <person name="Misner I."/>
            <person name="Blouin N."/>
            <person name="Leonard G."/>
            <person name="Richards T.A."/>
            <person name="Lane C.E."/>
        </authorList>
    </citation>
    <scope>NUCLEOTIDE SEQUENCE [LARGE SCALE GENOMIC DNA]</scope>
    <source>
        <strain evidence="3 4">ATCC 34112</strain>
    </source>
</reference>
<dbReference type="Pfam" id="PF02798">
    <property type="entry name" value="GST_N"/>
    <property type="match status" value="1"/>
</dbReference>
<dbReference type="InterPro" id="IPR040079">
    <property type="entry name" value="Glutathione_S-Trfase"/>
</dbReference>
<dbReference type="OrthoDB" id="4951845at2759"/>
<dbReference type="CDD" id="cd00570">
    <property type="entry name" value="GST_N_family"/>
    <property type="match status" value="1"/>
</dbReference>
<proteinExistence type="predicted"/>
<dbReference type="GO" id="GO:0005737">
    <property type="term" value="C:cytoplasm"/>
    <property type="evidence" value="ECO:0007669"/>
    <property type="project" value="TreeGrafter"/>
</dbReference>
<evidence type="ECO:0000259" key="1">
    <source>
        <dbReference type="PROSITE" id="PS50404"/>
    </source>
</evidence>
<dbReference type="InterPro" id="IPR036249">
    <property type="entry name" value="Thioredoxin-like_sf"/>
</dbReference>
<dbReference type="SFLD" id="SFLDG00358">
    <property type="entry name" value="Main_(cytGST)"/>
    <property type="match status" value="1"/>
</dbReference>
<dbReference type="InterPro" id="IPR004045">
    <property type="entry name" value="Glutathione_S-Trfase_N"/>
</dbReference>
<protein>
    <recommendedName>
        <fullName evidence="5">Glutathione S-transferase</fullName>
    </recommendedName>
</protein>
<dbReference type="PROSITE" id="PS50404">
    <property type="entry name" value="GST_NTER"/>
    <property type="match status" value="1"/>
</dbReference>
<feature type="domain" description="GST C-terminal" evidence="2">
    <location>
        <begin position="105"/>
        <end position="237"/>
    </location>
</feature>
<organism evidence="3 4">
    <name type="scientific">Thraustotheca clavata</name>
    <dbReference type="NCBI Taxonomy" id="74557"/>
    <lineage>
        <taxon>Eukaryota</taxon>
        <taxon>Sar</taxon>
        <taxon>Stramenopiles</taxon>
        <taxon>Oomycota</taxon>
        <taxon>Saprolegniomycetes</taxon>
        <taxon>Saprolegniales</taxon>
        <taxon>Achlyaceae</taxon>
        <taxon>Thraustotheca</taxon>
    </lineage>
</organism>
<dbReference type="SUPFAM" id="SSF47616">
    <property type="entry name" value="GST C-terminal domain-like"/>
    <property type="match status" value="1"/>
</dbReference>
<dbReference type="Gene3D" id="3.40.30.10">
    <property type="entry name" value="Glutaredoxin"/>
    <property type="match status" value="1"/>
</dbReference>
<dbReference type="InterPro" id="IPR036282">
    <property type="entry name" value="Glutathione-S-Trfase_C_sf"/>
</dbReference>
<keyword evidence="4" id="KW-1185">Reference proteome</keyword>
<dbReference type="PANTHER" id="PTHR43968">
    <property type="match status" value="1"/>
</dbReference>
<dbReference type="EMBL" id="JNBS01001974">
    <property type="protein sequence ID" value="OQR96383.1"/>
    <property type="molecule type" value="Genomic_DNA"/>
</dbReference>
<evidence type="ECO:0000313" key="4">
    <source>
        <dbReference type="Proteomes" id="UP000243217"/>
    </source>
</evidence>
<dbReference type="InterPro" id="IPR010987">
    <property type="entry name" value="Glutathione-S-Trfase_C-like"/>
</dbReference>
<comment type="caution">
    <text evidence="3">The sequence shown here is derived from an EMBL/GenBank/DDBJ whole genome shotgun (WGS) entry which is preliminary data.</text>
</comment>
<dbReference type="SFLD" id="SFLDS00019">
    <property type="entry name" value="Glutathione_Transferase_(cytos"/>
    <property type="match status" value="1"/>
</dbReference>
<evidence type="ECO:0000259" key="2">
    <source>
        <dbReference type="PROSITE" id="PS50405"/>
    </source>
</evidence>
<dbReference type="STRING" id="74557.A0A1V9ZEG1"/>
<accession>A0A1V9ZEG1</accession>
<feature type="domain" description="GST N-terminal" evidence="1">
    <location>
        <begin position="24"/>
        <end position="103"/>
    </location>
</feature>
<gene>
    <name evidence="3" type="ORF">THRCLA_07306</name>
</gene>
<dbReference type="InterPro" id="IPR041695">
    <property type="entry name" value="GST_C_5"/>
</dbReference>
<dbReference type="Proteomes" id="UP000243217">
    <property type="component" value="Unassembled WGS sequence"/>
</dbReference>
<name>A0A1V9ZEG1_9STRA</name>
<dbReference type="Gene3D" id="1.20.1050.10">
    <property type="match status" value="1"/>
</dbReference>
<dbReference type="PROSITE" id="PS50405">
    <property type="entry name" value="GST_CTER"/>
    <property type="match status" value="1"/>
</dbReference>
<dbReference type="SUPFAM" id="SSF52833">
    <property type="entry name" value="Thioredoxin-like"/>
    <property type="match status" value="1"/>
</dbReference>
<dbReference type="PANTHER" id="PTHR43968:SF6">
    <property type="entry name" value="GLUTATHIONE S-TRANSFERASE OMEGA"/>
    <property type="match status" value="1"/>
</dbReference>
<dbReference type="AlphaFoldDB" id="A0A1V9ZEG1"/>
<dbReference type="InterPro" id="IPR050983">
    <property type="entry name" value="GST_Omega/HSP26"/>
</dbReference>